<accession>A0ABQ9GB99</accession>
<dbReference type="EMBL" id="JARBHB010000014">
    <property type="protein sequence ID" value="KAJ8868737.1"/>
    <property type="molecule type" value="Genomic_DNA"/>
</dbReference>
<name>A0ABQ9GB99_9NEOP</name>
<feature type="region of interest" description="Disordered" evidence="1">
    <location>
        <begin position="266"/>
        <end position="295"/>
    </location>
</feature>
<evidence type="ECO:0000256" key="1">
    <source>
        <dbReference type="SAM" id="MobiDB-lite"/>
    </source>
</evidence>
<gene>
    <name evidence="2" type="ORF">PR048_030277</name>
</gene>
<protein>
    <submittedName>
        <fullName evidence="2">Uncharacterized protein</fullName>
    </submittedName>
</protein>
<feature type="region of interest" description="Disordered" evidence="1">
    <location>
        <begin position="1"/>
        <end position="21"/>
    </location>
</feature>
<dbReference type="Proteomes" id="UP001159363">
    <property type="component" value="Chromosome 13"/>
</dbReference>
<comment type="caution">
    <text evidence="2">The sequence shown here is derived from an EMBL/GenBank/DDBJ whole genome shotgun (WGS) entry which is preliminary data.</text>
</comment>
<sequence>MIELADDDDDDDEDNRCSSRTRDTTAVKHGYNPALNLAIDFPSKKLLEKKIARYFNTLCIVAMRHSLRMPVSPLVFACSCAMSCQRPALTSTGRWALHSITQSDFLAPLLSSYQGEAYTASPTDKLCNKRSLFTRSLQTALQCASREGRKHSCCFYTLFMANGDQDGYVLHRNLGVETHRFPATNKTPPHHMLTSPTSATYCTLFFFSVHLQEGLYVTTSDVHTNTVPTYHVLAERLVDSEIIRDGASRAGKWDWGRNGKESAMGFVKDPSQHSPGVISGKHGKPKQDGRTRNRTRILPNASPLACSDDDVLDDRGSVAFIAVALLFPKCKNISGRHSFEGTSRYLVGELRRPVAHDEESCEDFPPAGHFRRHLILYWLVVSPVFAHPLLRSPKPPNSQLSKTAGSEAVAAYIISVAQSGTFPAPRYYRPPDLQTFLRSRKQDGARGCDADQPHLALPAPQACSSQTDYAHPDLRRVPNPTWDLPNIPVVLASTLFISVGCAVTPVVLEETRPTFSCHTRTPVDYFILLLVVTQPIPRLPKRIFCGTAILRVTAERGPHTTCSMPWDPVPATWRSVCRASGQHSQVIVCSFQLLCDVYSLQHQLVDSVSQVPQLSTYQHSSRLSGVVAKLCCTDPGSDVSHSLLHLLQCLLDAVVVVFGRSIFSARARPSITRRSNGIWTALNYEILRDNESEARSGMQGWRKREIPEPTSGIVRHDFH</sequence>
<feature type="compositionally biased region" description="Acidic residues" evidence="1">
    <location>
        <begin position="1"/>
        <end position="14"/>
    </location>
</feature>
<proteinExistence type="predicted"/>
<feature type="non-terminal residue" evidence="2">
    <location>
        <position position="719"/>
    </location>
</feature>
<keyword evidence="3" id="KW-1185">Reference proteome</keyword>
<organism evidence="2 3">
    <name type="scientific">Dryococelus australis</name>
    <dbReference type="NCBI Taxonomy" id="614101"/>
    <lineage>
        <taxon>Eukaryota</taxon>
        <taxon>Metazoa</taxon>
        <taxon>Ecdysozoa</taxon>
        <taxon>Arthropoda</taxon>
        <taxon>Hexapoda</taxon>
        <taxon>Insecta</taxon>
        <taxon>Pterygota</taxon>
        <taxon>Neoptera</taxon>
        <taxon>Polyneoptera</taxon>
        <taxon>Phasmatodea</taxon>
        <taxon>Verophasmatodea</taxon>
        <taxon>Anareolatae</taxon>
        <taxon>Phasmatidae</taxon>
        <taxon>Eurycanthinae</taxon>
        <taxon>Dryococelus</taxon>
    </lineage>
</organism>
<reference evidence="2 3" key="1">
    <citation type="submission" date="2023-02" db="EMBL/GenBank/DDBJ databases">
        <title>LHISI_Scaffold_Assembly.</title>
        <authorList>
            <person name="Stuart O.P."/>
            <person name="Cleave R."/>
            <person name="Magrath M.J.L."/>
            <person name="Mikheyev A.S."/>
        </authorList>
    </citation>
    <scope>NUCLEOTIDE SEQUENCE [LARGE SCALE GENOMIC DNA]</scope>
    <source>
        <strain evidence="2">Daus_M_001</strain>
        <tissue evidence="2">Leg muscle</tissue>
    </source>
</reference>
<evidence type="ECO:0000313" key="2">
    <source>
        <dbReference type="EMBL" id="KAJ8868737.1"/>
    </source>
</evidence>
<evidence type="ECO:0000313" key="3">
    <source>
        <dbReference type="Proteomes" id="UP001159363"/>
    </source>
</evidence>